<protein>
    <submittedName>
        <fullName evidence="2">Uncharacterized protein</fullName>
    </submittedName>
</protein>
<dbReference type="AlphaFoldDB" id="A0A165E6J5"/>
<proteinExistence type="predicted"/>
<feature type="compositionally biased region" description="Pro residues" evidence="1">
    <location>
        <begin position="1"/>
        <end position="11"/>
    </location>
</feature>
<reference evidence="2 3" key="1">
    <citation type="journal article" date="2016" name="Mol. Biol. Evol.">
        <title>Comparative Genomics of Early-Diverging Mushroom-Forming Fungi Provides Insights into the Origins of Lignocellulose Decay Capabilities.</title>
        <authorList>
            <person name="Nagy L.G."/>
            <person name="Riley R."/>
            <person name="Tritt A."/>
            <person name="Adam C."/>
            <person name="Daum C."/>
            <person name="Floudas D."/>
            <person name="Sun H."/>
            <person name="Yadav J.S."/>
            <person name="Pangilinan J."/>
            <person name="Larsson K.H."/>
            <person name="Matsuura K."/>
            <person name="Barry K."/>
            <person name="Labutti K."/>
            <person name="Kuo R."/>
            <person name="Ohm R.A."/>
            <person name="Bhattacharya S.S."/>
            <person name="Shirouzu T."/>
            <person name="Yoshinaga Y."/>
            <person name="Martin F.M."/>
            <person name="Grigoriev I.V."/>
            <person name="Hibbett D.S."/>
        </authorList>
    </citation>
    <scope>NUCLEOTIDE SEQUENCE [LARGE SCALE GENOMIC DNA]</scope>
    <source>
        <strain evidence="2 3">93-53</strain>
    </source>
</reference>
<feature type="compositionally biased region" description="Polar residues" evidence="1">
    <location>
        <begin position="92"/>
        <end position="101"/>
    </location>
</feature>
<feature type="region of interest" description="Disordered" evidence="1">
    <location>
        <begin position="1"/>
        <end position="20"/>
    </location>
</feature>
<feature type="compositionally biased region" description="Low complexity" evidence="1">
    <location>
        <begin position="130"/>
        <end position="143"/>
    </location>
</feature>
<sequence>MNSLPSPPLQPLPSGSSRHHDQVMETLLASAWKSIQQAPPPSLRDILDAYRTKGDGDRDMLIAMLNAKSAEDQRIASVASLQRSMLEMYQPSLQASSQSIPPLQLSAESSHSHHSHSHSHSPYALHHHYSSTSHMPSPPTTSYDHSPYAHDESVHHSHRRSDSGSFSQRDSLVVPSASPSRKRRRSSSRERVDTHDLPFPPSPYSSASSHSSGGSPRSRESMAIGALLSSSQSRTAAEENARRLSTSSTSVREG</sequence>
<feature type="region of interest" description="Disordered" evidence="1">
    <location>
        <begin position="92"/>
        <end position="254"/>
    </location>
</feature>
<dbReference type="InParanoid" id="A0A165E6J5"/>
<dbReference type="Proteomes" id="UP000076871">
    <property type="component" value="Unassembled WGS sequence"/>
</dbReference>
<dbReference type="GeneID" id="63826004"/>
<organism evidence="2 3">
    <name type="scientific">Laetiporus sulphureus 93-53</name>
    <dbReference type="NCBI Taxonomy" id="1314785"/>
    <lineage>
        <taxon>Eukaryota</taxon>
        <taxon>Fungi</taxon>
        <taxon>Dikarya</taxon>
        <taxon>Basidiomycota</taxon>
        <taxon>Agaricomycotina</taxon>
        <taxon>Agaricomycetes</taxon>
        <taxon>Polyporales</taxon>
        <taxon>Laetiporus</taxon>
    </lineage>
</organism>
<accession>A0A165E6J5</accession>
<feature type="compositionally biased region" description="Low complexity" evidence="1">
    <location>
        <begin position="204"/>
        <end position="216"/>
    </location>
</feature>
<feature type="compositionally biased region" description="Polar residues" evidence="1">
    <location>
        <begin position="243"/>
        <end position="254"/>
    </location>
</feature>
<dbReference type="RefSeq" id="XP_040764074.1">
    <property type="nucleotide sequence ID" value="XM_040908975.1"/>
</dbReference>
<name>A0A165E6J5_9APHY</name>
<evidence type="ECO:0000313" key="2">
    <source>
        <dbReference type="EMBL" id="KZT06334.1"/>
    </source>
</evidence>
<evidence type="ECO:0000313" key="3">
    <source>
        <dbReference type="Proteomes" id="UP000076871"/>
    </source>
</evidence>
<dbReference type="EMBL" id="KV427625">
    <property type="protein sequence ID" value="KZT06334.1"/>
    <property type="molecule type" value="Genomic_DNA"/>
</dbReference>
<gene>
    <name evidence="2" type="ORF">LAESUDRAFT_726164</name>
</gene>
<feature type="compositionally biased region" description="Basic and acidic residues" evidence="1">
    <location>
        <begin position="187"/>
        <end position="196"/>
    </location>
</feature>
<dbReference type="OrthoDB" id="2537258at2759"/>
<evidence type="ECO:0000256" key="1">
    <source>
        <dbReference type="SAM" id="MobiDB-lite"/>
    </source>
</evidence>
<feature type="compositionally biased region" description="Basic residues" evidence="1">
    <location>
        <begin position="112"/>
        <end position="129"/>
    </location>
</feature>
<keyword evidence="3" id="KW-1185">Reference proteome</keyword>